<comment type="caution">
    <text evidence="10">The sequence shown here is derived from an EMBL/GenBank/DDBJ whole genome shotgun (WGS) entry which is preliminary data.</text>
</comment>
<evidence type="ECO:0000256" key="2">
    <source>
        <dbReference type="ARBA" id="ARBA00022448"/>
    </source>
</evidence>
<feature type="transmembrane region" description="Helical" evidence="8">
    <location>
        <begin position="196"/>
        <end position="219"/>
    </location>
</feature>
<dbReference type="EMBL" id="QFVR01000017">
    <property type="protein sequence ID" value="PWI24733.1"/>
    <property type="molecule type" value="Genomic_DNA"/>
</dbReference>
<keyword evidence="3" id="KW-1003">Cell membrane</keyword>
<dbReference type="InterPro" id="IPR000515">
    <property type="entry name" value="MetI-like"/>
</dbReference>
<name>A0A2U3AJJ5_9BACL</name>
<keyword evidence="7 8" id="KW-0472">Membrane</keyword>
<gene>
    <name evidence="10" type="ORF">DEX24_12290</name>
</gene>
<keyword evidence="5" id="KW-0029">Amino-acid transport</keyword>
<dbReference type="OrthoDB" id="9805999at2"/>
<dbReference type="Pfam" id="PF00528">
    <property type="entry name" value="BPD_transp_1"/>
    <property type="match status" value="1"/>
</dbReference>
<feature type="transmembrane region" description="Helical" evidence="8">
    <location>
        <begin position="20"/>
        <end position="45"/>
    </location>
</feature>
<evidence type="ECO:0000256" key="7">
    <source>
        <dbReference type="ARBA" id="ARBA00023136"/>
    </source>
</evidence>
<evidence type="ECO:0000256" key="3">
    <source>
        <dbReference type="ARBA" id="ARBA00022475"/>
    </source>
</evidence>
<protein>
    <submittedName>
        <fullName evidence="10">Amino acid ABC transporter permease</fullName>
    </submittedName>
</protein>
<dbReference type="InterPro" id="IPR043429">
    <property type="entry name" value="ArtM/GltK/GlnP/TcyL/YhdX-like"/>
</dbReference>
<dbReference type="Gene3D" id="1.10.3720.10">
    <property type="entry name" value="MetI-like"/>
    <property type="match status" value="1"/>
</dbReference>
<evidence type="ECO:0000256" key="8">
    <source>
        <dbReference type="RuleBase" id="RU363032"/>
    </source>
</evidence>
<evidence type="ECO:0000259" key="9">
    <source>
        <dbReference type="PROSITE" id="PS50928"/>
    </source>
</evidence>
<dbReference type="Proteomes" id="UP000245938">
    <property type="component" value="Unassembled WGS sequence"/>
</dbReference>
<dbReference type="GO" id="GO:0022857">
    <property type="term" value="F:transmembrane transporter activity"/>
    <property type="evidence" value="ECO:0007669"/>
    <property type="project" value="InterPro"/>
</dbReference>
<evidence type="ECO:0000256" key="4">
    <source>
        <dbReference type="ARBA" id="ARBA00022692"/>
    </source>
</evidence>
<keyword evidence="2 8" id="KW-0813">Transport</keyword>
<dbReference type="PANTHER" id="PTHR30614:SF0">
    <property type="entry name" value="L-CYSTINE TRANSPORT SYSTEM PERMEASE PROTEIN TCYL"/>
    <property type="match status" value="1"/>
</dbReference>
<dbReference type="GO" id="GO:0043190">
    <property type="term" value="C:ATP-binding cassette (ABC) transporter complex"/>
    <property type="evidence" value="ECO:0007669"/>
    <property type="project" value="InterPro"/>
</dbReference>
<dbReference type="PROSITE" id="PS50928">
    <property type="entry name" value="ABC_TM1"/>
    <property type="match status" value="1"/>
</dbReference>
<keyword evidence="6 8" id="KW-1133">Transmembrane helix</keyword>
<reference evidence="10 11" key="1">
    <citation type="submission" date="2018-05" db="EMBL/GenBank/DDBJ databases">
        <title>Kurthia sibirica genome sequence.</title>
        <authorList>
            <person name="Maclea K.S."/>
            <person name="Goen A.E."/>
        </authorList>
    </citation>
    <scope>NUCLEOTIDE SEQUENCE [LARGE SCALE GENOMIC DNA]</scope>
    <source>
        <strain evidence="10 11">ATCC 49154</strain>
    </source>
</reference>
<dbReference type="SUPFAM" id="SSF161098">
    <property type="entry name" value="MetI-like"/>
    <property type="match status" value="1"/>
</dbReference>
<evidence type="ECO:0000313" key="10">
    <source>
        <dbReference type="EMBL" id="PWI24733.1"/>
    </source>
</evidence>
<dbReference type="PANTHER" id="PTHR30614">
    <property type="entry name" value="MEMBRANE COMPONENT OF AMINO ACID ABC TRANSPORTER"/>
    <property type="match status" value="1"/>
</dbReference>
<keyword evidence="11" id="KW-1185">Reference proteome</keyword>
<comment type="similarity">
    <text evidence="8">Belongs to the binding-protein-dependent transport system permease family.</text>
</comment>
<evidence type="ECO:0000313" key="11">
    <source>
        <dbReference type="Proteomes" id="UP000245938"/>
    </source>
</evidence>
<evidence type="ECO:0000256" key="5">
    <source>
        <dbReference type="ARBA" id="ARBA00022970"/>
    </source>
</evidence>
<dbReference type="InterPro" id="IPR035906">
    <property type="entry name" value="MetI-like_sf"/>
</dbReference>
<dbReference type="AlphaFoldDB" id="A0A2U3AJJ5"/>
<dbReference type="InterPro" id="IPR010065">
    <property type="entry name" value="AA_ABC_transptr_permease_3TM"/>
</dbReference>
<dbReference type="NCBIfam" id="TIGR01726">
    <property type="entry name" value="HEQRo_perm_3TM"/>
    <property type="match status" value="1"/>
</dbReference>
<keyword evidence="4 8" id="KW-0812">Transmembrane</keyword>
<comment type="subcellular location">
    <subcellularLocation>
        <location evidence="1 8">Cell membrane</location>
        <topology evidence="1 8">Multi-pass membrane protein</topology>
    </subcellularLocation>
</comment>
<feature type="transmembrane region" description="Helical" evidence="8">
    <location>
        <begin position="95"/>
        <end position="116"/>
    </location>
</feature>
<sequence>MDQYIDANYFWQAVPQILPFLKVTFFVVGLSIFFGTMLSIVLVAMKLSKKKYLTRIANGYTTIMRCTPSIVLLFLIYYGIPALAAVVHIDLQNMHSAVFVIITFTMQFTAMMSEIIRASYLAVDKGQFEAAVSVGLTPFQAYRRIIAPQAFVIAIPNIGNGVINLLQEGSLAYTIGLIDIVGKANLIIAGNMNTHALEVFIALALIYWILSIIIEHIFARLERFFSKGKKSLGTQYKPRGTT</sequence>
<proteinExistence type="inferred from homology"/>
<dbReference type="RefSeq" id="WP_109306700.1">
    <property type="nucleotide sequence ID" value="NZ_BJUF01000037.1"/>
</dbReference>
<feature type="domain" description="ABC transmembrane type-1" evidence="9">
    <location>
        <begin position="17"/>
        <end position="218"/>
    </location>
</feature>
<evidence type="ECO:0000256" key="1">
    <source>
        <dbReference type="ARBA" id="ARBA00004651"/>
    </source>
</evidence>
<evidence type="ECO:0000256" key="6">
    <source>
        <dbReference type="ARBA" id="ARBA00022989"/>
    </source>
</evidence>
<organism evidence="10 11">
    <name type="scientific">Kurthia sibirica</name>
    <dbReference type="NCBI Taxonomy" id="202750"/>
    <lineage>
        <taxon>Bacteria</taxon>
        <taxon>Bacillati</taxon>
        <taxon>Bacillota</taxon>
        <taxon>Bacilli</taxon>
        <taxon>Bacillales</taxon>
        <taxon>Caryophanaceae</taxon>
        <taxon>Kurthia</taxon>
    </lineage>
</organism>
<dbReference type="GO" id="GO:0006865">
    <property type="term" value="P:amino acid transport"/>
    <property type="evidence" value="ECO:0007669"/>
    <property type="project" value="UniProtKB-KW"/>
</dbReference>
<dbReference type="CDD" id="cd06261">
    <property type="entry name" value="TM_PBP2"/>
    <property type="match status" value="1"/>
</dbReference>
<accession>A0A2U3AJJ5</accession>
<feature type="transmembrane region" description="Helical" evidence="8">
    <location>
        <begin position="66"/>
        <end position="89"/>
    </location>
</feature>